<accession>A0A0C3HI43</accession>
<name>A0A0C3HI43_OIDMZ</name>
<dbReference type="HOGENOM" id="CLU_000288_138_5_1"/>
<dbReference type="OrthoDB" id="3432186at2759"/>
<evidence type="ECO:0000313" key="3">
    <source>
        <dbReference type="Proteomes" id="UP000054321"/>
    </source>
</evidence>
<dbReference type="AlphaFoldDB" id="A0A0C3HI43"/>
<dbReference type="InterPro" id="IPR010730">
    <property type="entry name" value="HET"/>
</dbReference>
<proteinExistence type="predicted"/>
<sequence length="111" mass="12410">MRLINTSTIELRDFSLSAIPPYAILSHTWGDDEVIFQDLCAITSAGQSAGSKKGFSKIEQTCQLGRTDGYDFVWIDTCCIDKSSSAELTESINSMFQWYKNAAVCYVFLED</sequence>
<feature type="domain" description="Heterokaryon incompatibility" evidence="1">
    <location>
        <begin position="22"/>
        <end position="110"/>
    </location>
</feature>
<evidence type="ECO:0000313" key="2">
    <source>
        <dbReference type="EMBL" id="KIN02755.1"/>
    </source>
</evidence>
<organism evidence="2 3">
    <name type="scientific">Oidiodendron maius (strain Zn)</name>
    <dbReference type="NCBI Taxonomy" id="913774"/>
    <lineage>
        <taxon>Eukaryota</taxon>
        <taxon>Fungi</taxon>
        <taxon>Dikarya</taxon>
        <taxon>Ascomycota</taxon>
        <taxon>Pezizomycotina</taxon>
        <taxon>Leotiomycetes</taxon>
        <taxon>Leotiomycetes incertae sedis</taxon>
        <taxon>Myxotrichaceae</taxon>
        <taxon>Oidiodendron</taxon>
    </lineage>
</organism>
<keyword evidence="3" id="KW-1185">Reference proteome</keyword>
<dbReference type="PANTHER" id="PTHR10622:SF12">
    <property type="entry name" value="HET DOMAIN-CONTAINING PROTEIN"/>
    <property type="match status" value="1"/>
</dbReference>
<dbReference type="EMBL" id="KN832874">
    <property type="protein sequence ID" value="KIN02755.1"/>
    <property type="molecule type" value="Genomic_DNA"/>
</dbReference>
<reference evidence="2 3" key="1">
    <citation type="submission" date="2014-04" db="EMBL/GenBank/DDBJ databases">
        <authorList>
            <consortium name="DOE Joint Genome Institute"/>
            <person name="Kuo A."/>
            <person name="Martino E."/>
            <person name="Perotto S."/>
            <person name="Kohler A."/>
            <person name="Nagy L.G."/>
            <person name="Floudas D."/>
            <person name="Copeland A."/>
            <person name="Barry K.W."/>
            <person name="Cichocki N."/>
            <person name="Veneault-Fourrey C."/>
            <person name="LaButti K."/>
            <person name="Lindquist E.A."/>
            <person name="Lipzen A."/>
            <person name="Lundell T."/>
            <person name="Morin E."/>
            <person name="Murat C."/>
            <person name="Sun H."/>
            <person name="Tunlid A."/>
            <person name="Henrissat B."/>
            <person name="Grigoriev I.V."/>
            <person name="Hibbett D.S."/>
            <person name="Martin F."/>
            <person name="Nordberg H.P."/>
            <person name="Cantor M.N."/>
            <person name="Hua S.X."/>
        </authorList>
    </citation>
    <scope>NUCLEOTIDE SEQUENCE [LARGE SCALE GENOMIC DNA]</scope>
    <source>
        <strain evidence="2 3">Zn</strain>
    </source>
</reference>
<protein>
    <recommendedName>
        <fullName evidence="1">Heterokaryon incompatibility domain-containing protein</fullName>
    </recommendedName>
</protein>
<dbReference type="PANTHER" id="PTHR10622">
    <property type="entry name" value="HET DOMAIN-CONTAINING PROTEIN"/>
    <property type="match status" value="1"/>
</dbReference>
<feature type="non-terminal residue" evidence="2">
    <location>
        <position position="111"/>
    </location>
</feature>
<evidence type="ECO:0000259" key="1">
    <source>
        <dbReference type="Pfam" id="PF06985"/>
    </source>
</evidence>
<dbReference type="STRING" id="913774.A0A0C3HI43"/>
<dbReference type="InParanoid" id="A0A0C3HI43"/>
<dbReference type="Pfam" id="PF06985">
    <property type="entry name" value="HET"/>
    <property type="match status" value="1"/>
</dbReference>
<gene>
    <name evidence="2" type="ORF">OIDMADRAFT_90142</name>
</gene>
<reference evidence="3" key="2">
    <citation type="submission" date="2015-01" db="EMBL/GenBank/DDBJ databases">
        <title>Evolutionary Origins and Diversification of the Mycorrhizal Mutualists.</title>
        <authorList>
            <consortium name="DOE Joint Genome Institute"/>
            <consortium name="Mycorrhizal Genomics Consortium"/>
            <person name="Kohler A."/>
            <person name="Kuo A."/>
            <person name="Nagy L.G."/>
            <person name="Floudas D."/>
            <person name="Copeland A."/>
            <person name="Barry K.W."/>
            <person name="Cichocki N."/>
            <person name="Veneault-Fourrey C."/>
            <person name="LaButti K."/>
            <person name="Lindquist E.A."/>
            <person name="Lipzen A."/>
            <person name="Lundell T."/>
            <person name="Morin E."/>
            <person name="Murat C."/>
            <person name="Riley R."/>
            <person name="Ohm R."/>
            <person name="Sun H."/>
            <person name="Tunlid A."/>
            <person name="Henrissat B."/>
            <person name="Grigoriev I.V."/>
            <person name="Hibbett D.S."/>
            <person name="Martin F."/>
        </authorList>
    </citation>
    <scope>NUCLEOTIDE SEQUENCE [LARGE SCALE GENOMIC DNA]</scope>
    <source>
        <strain evidence="3">Zn</strain>
    </source>
</reference>
<dbReference type="Proteomes" id="UP000054321">
    <property type="component" value="Unassembled WGS sequence"/>
</dbReference>